<evidence type="ECO:0000313" key="2">
    <source>
        <dbReference type="EMBL" id="SFC76295.1"/>
    </source>
</evidence>
<dbReference type="InterPro" id="IPR000160">
    <property type="entry name" value="GGDEF_dom"/>
</dbReference>
<gene>
    <name evidence="2" type="ORF">SAMN02910406_02336</name>
</gene>
<proteinExistence type="predicted"/>
<dbReference type="Pfam" id="PF00990">
    <property type="entry name" value="GGDEF"/>
    <property type="match status" value="1"/>
</dbReference>
<dbReference type="CDD" id="cd01949">
    <property type="entry name" value="GGDEF"/>
    <property type="match status" value="1"/>
</dbReference>
<dbReference type="AlphaFoldDB" id="A0A1I1LTI3"/>
<name>A0A1I1LTI3_RUMAL</name>
<dbReference type="OrthoDB" id="9801014at2"/>
<evidence type="ECO:0000259" key="1">
    <source>
        <dbReference type="PROSITE" id="PS50887"/>
    </source>
</evidence>
<organism evidence="2 3">
    <name type="scientific">Ruminococcus albus</name>
    <dbReference type="NCBI Taxonomy" id="1264"/>
    <lineage>
        <taxon>Bacteria</taxon>
        <taxon>Bacillati</taxon>
        <taxon>Bacillota</taxon>
        <taxon>Clostridia</taxon>
        <taxon>Eubacteriales</taxon>
        <taxon>Oscillospiraceae</taxon>
        <taxon>Ruminococcus</taxon>
    </lineage>
</organism>
<accession>A0A1I1LTI3</accession>
<dbReference type="InterPro" id="IPR029787">
    <property type="entry name" value="Nucleotide_cyclase"/>
</dbReference>
<dbReference type="EMBL" id="FOKQ01000020">
    <property type="protein sequence ID" value="SFC76295.1"/>
    <property type="molecule type" value="Genomic_DNA"/>
</dbReference>
<dbReference type="InterPro" id="IPR029016">
    <property type="entry name" value="GAF-like_dom_sf"/>
</dbReference>
<dbReference type="NCBIfam" id="TIGR00254">
    <property type="entry name" value="GGDEF"/>
    <property type="match status" value="1"/>
</dbReference>
<dbReference type="InterPro" id="IPR050469">
    <property type="entry name" value="Diguanylate_Cyclase"/>
</dbReference>
<protein>
    <submittedName>
        <fullName evidence="2">Diguanylate cyclase (GGDEF) domain-containing protein</fullName>
    </submittedName>
</protein>
<dbReference type="Proteomes" id="UP000182192">
    <property type="component" value="Unassembled WGS sequence"/>
</dbReference>
<dbReference type="SUPFAM" id="SSF55073">
    <property type="entry name" value="Nucleotide cyclase"/>
    <property type="match status" value="1"/>
</dbReference>
<sequence>MADRFQAFVEQFDTPVCILSVERKATGHRRVIRIVTGNRFYLDTIEKATPGLNDAPKVFVPDQEYTAYVPQDLNFEQACKQAALDKKRVSSYAHPEHFEFWFSMLFLPLHSDDDEELGYCAYIMELSKEFDATTMSAKSSNIANAVLQTCIKLRSTDDFHESMESICRDIRDMCDSEHCCFFLLDTHKRKCSVLCEALSEDTELVSMLNYVNDAFYDIAESWEATLAGSNCLIIRDKDDMEVVRQRNPVWVESITSAGGKNIVLFPMRFKGELLGYIWAINFSEEKTHIIKETLEVTAFILASEIYSNNMMERLHILSSRDMLTGVMNRNEMNNYVDELVEDDSERSVGVIFADLNGLKRINDTEGHTAGDALLKNAAKALREVFHRRSIFRAGGDEFVVILIGLTEDELKCKAEQLREVSEKYAELVFAMGIAFESRVANVQKALHNADERMYEDKERYYKEHPEKKRST</sequence>
<dbReference type="RefSeq" id="WP_074962000.1">
    <property type="nucleotide sequence ID" value="NZ_FOKQ01000020.1"/>
</dbReference>
<reference evidence="2 3" key="1">
    <citation type="submission" date="2016-10" db="EMBL/GenBank/DDBJ databases">
        <authorList>
            <person name="de Groot N.N."/>
        </authorList>
    </citation>
    <scope>NUCLEOTIDE SEQUENCE [LARGE SCALE GENOMIC DNA]</scope>
    <source>
        <strain evidence="2 3">AR67</strain>
    </source>
</reference>
<dbReference type="PANTHER" id="PTHR45138:SF9">
    <property type="entry name" value="DIGUANYLATE CYCLASE DGCM-RELATED"/>
    <property type="match status" value="1"/>
</dbReference>
<feature type="domain" description="GGDEF" evidence="1">
    <location>
        <begin position="346"/>
        <end position="471"/>
    </location>
</feature>
<dbReference type="SMART" id="SM00267">
    <property type="entry name" value="GGDEF"/>
    <property type="match status" value="1"/>
</dbReference>
<dbReference type="PROSITE" id="PS50887">
    <property type="entry name" value="GGDEF"/>
    <property type="match status" value="1"/>
</dbReference>
<dbReference type="GO" id="GO:0052621">
    <property type="term" value="F:diguanylate cyclase activity"/>
    <property type="evidence" value="ECO:0007669"/>
    <property type="project" value="TreeGrafter"/>
</dbReference>
<dbReference type="PANTHER" id="PTHR45138">
    <property type="entry name" value="REGULATORY COMPONENTS OF SENSORY TRANSDUCTION SYSTEM"/>
    <property type="match status" value="1"/>
</dbReference>
<dbReference type="Gene3D" id="3.30.70.270">
    <property type="match status" value="1"/>
</dbReference>
<evidence type="ECO:0000313" key="3">
    <source>
        <dbReference type="Proteomes" id="UP000182192"/>
    </source>
</evidence>
<dbReference type="SUPFAM" id="SSF55781">
    <property type="entry name" value="GAF domain-like"/>
    <property type="match status" value="1"/>
</dbReference>
<dbReference type="Gene3D" id="3.30.450.40">
    <property type="match status" value="1"/>
</dbReference>
<dbReference type="InterPro" id="IPR043128">
    <property type="entry name" value="Rev_trsase/Diguanyl_cyclase"/>
</dbReference>